<dbReference type="AlphaFoldDB" id="A0A6N7J0Q9"/>
<feature type="transmembrane region" description="Helical" evidence="1">
    <location>
        <begin position="69"/>
        <end position="92"/>
    </location>
</feature>
<sequence length="168" mass="18659">MNYDVLIFLGAFLAVLFLFSFIRRKKGIKKCEYDERQAAIQGTAYKYAALTGIFGGIIAGLIVEADLLPITGGFALIMVSFLMIEVYVVCMILKGAYFGITGTWKRWTISITLLGVANLYFGIKNIATDGLEDGCFTICDINLPLGILFLVIAATVFFQKARERREQN</sequence>
<protein>
    <submittedName>
        <fullName evidence="2">Uncharacterized protein</fullName>
    </submittedName>
</protein>
<evidence type="ECO:0000313" key="3">
    <source>
        <dbReference type="Proteomes" id="UP000460257"/>
    </source>
</evidence>
<dbReference type="EMBL" id="VOGC01000006">
    <property type="protein sequence ID" value="MQN01653.1"/>
    <property type="molecule type" value="Genomic_DNA"/>
</dbReference>
<proteinExistence type="predicted"/>
<feature type="transmembrane region" description="Helical" evidence="1">
    <location>
        <begin position="44"/>
        <end position="63"/>
    </location>
</feature>
<keyword evidence="3" id="KW-1185">Reference proteome</keyword>
<evidence type="ECO:0000256" key="1">
    <source>
        <dbReference type="SAM" id="Phobius"/>
    </source>
</evidence>
<evidence type="ECO:0000313" key="2">
    <source>
        <dbReference type="EMBL" id="MQN01653.1"/>
    </source>
</evidence>
<comment type="caution">
    <text evidence="2">The sequence shown here is derived from an EMBL/GenBank/DDBJ whole genome shotgun (WGS) entry which is preliminary data.</text>
</comment>
<keyword evidence="1" id="KW-0812">Transmembrane</keyword>
<feature type="transmembrane region" description="Helical" evidence="1">
    <location>
        <begin position="6"/>
        <end position="23"/>
    </location>
</feature>
<keyword evidence="1" id="KW-0472">Membrane</keyword>
<feature type="transmembrane region" description="Helical" evidence="1">
    <location>
        <begin position="141"/>
        <end position="158"/>
    </location>
</feature>
<keyword evidence="1" id="KW-1133">Transmembrane helix</keyword>
<organism evidence="2 3">
    <name type="scientific">Candidatus Weimeria bifida</name>
    <dbReference type="NCBI Taxonomy" id="2599074"/>
    <lineage>
        <taxon>Bacteria</taxon>
        <taxon>Bacillati</taxon>
        <taxon>Bacillota</taxon>
        <taxon>Clostridia</taxon>
        <taxon>Lachnospirales</taxon>
        <taxon>Lachnospiraceae</taxon>
        <taxon>Candidatus Weimeria</taxon>
    </lineage>
</organism>
<gene>
    <name evidence="2" type="ORF">FRC54_06995</name>
</gene>
<accession>A0A6N7J0Q9</accession>
<name>A0A6N7J0Q9_9FIRM</name>
<feature type="transmembrane region" description="Helical" evidence="1">
    <location>
        <begin position="104"/>
        <end position="121"/>
    </location>
</feature>
<reference evidence="2" key="1">
    <citation type="journal article" date="2020" name="Appl. Environ. Microbiol.">
        <title>Medium-Chain Fatty Acid Synthesis by 'Candidatus Weimeria bifida' gen. nov., sp. nov., and 'Candidatus Pseudoramibacter fermentans' sp. nov.</title>
        <authorList>
            <person name="Scarborough M.J."/>
            <person name="Myers K.S."/>
            <person name="Donohue T.J."/>
            <person name="Noguera D.R."/>
        </authorList>
    </citation>
    <scope>NUCLEOTIDE SEQUENCE</scope>
    <source>
        <strain evidence="2">LCO1.1</strain>
    </source>
</reference>
<dbReference type="Proteomes" id="UP000460257">
    <property type="component" value="Unassembled WGS sequence"/>
</dbReference>